<dbReference type="Proteomes" id="UP000242501">
    <property type="component" value="Unassembled WGS sequence"/>
</dbReference>
<dbReference type="RefSeq" id="WP_092750104.1">
    <property type="nucleotide sequence ID" value="NZ_FMYL01000016.1"/>
</dbReference>
<keyword evidence="1" id="KW-0732">Signal</keyword>
<proteinExistence type="predicted"/>
<reference evidence="4" key="1">
    <citation type="submission" date="2016-09" db="EMBL/GenBank/DDBJ databases">
        <authorList>
            <person name="Varghese N."/>
            <person name="Submissions S."/>
        </authorList>
    </citation>
    <scope>NUCLEOTIDE SEQUENCE [LARGE SCALE GENOMIC DNA]</scope>
    <source>
        <strain evidence="4">ANC 4422</strain>
    </source>
</reference>
<evidence type="ECO:0000313" key="3">
    <source>
        <dbReference type="EMBL" id="SDC28798.1"/>
    </source>
</evidence>
<accession>A0A1G6KD44</accession>
<feature type="chain" id="PRO_5017263200" description="Surface-adhesin protein E-like domain-containing protein" evidence="1">
    <location>
        <begin position="21"/>
        <end position="159"/>
    </location>
</feature>
<dbReference type="Pfam" id="PF16747">
    <property type="entry name" value="Adhesin_E"/>
    <property type="match status" value="1"/>
</dbReference>
<protein>
    <recommendedName>
        <fullName evidence="2">Surface-adhesin protein E-like domain-containing protein</fullName>
    </recommendedName>
</protein>
<feature type="domain" description="Surface-adhesin protein E-like" evidence="2">
    <location>
        <begin position="28"/>
        <end position="110"/>
    </location>
</feature>
<dbReference type="EMBL" id="FMYL01000016">
    <property type="protein sequence ID" value="SDC28798.1"/>
    <property type="molecule type" value="Genomic_DNA"/>
</dbReference>
<evidence type="ECO:0000313" key="4">
    <source>
        <dbReference type="Proteomes" id="UP000242501"/>
    </source>
</evidence>
<organism evidence="3 4">
    <name type="scientific">Acinetobacter boissieri</name>
    <dbReference type="NCBI Taxonomy" id="1219383"/>
    <lineage>
        <taxon>Bacteria</taxon>
        <taxon>Pseudomonadati</taxon>
        <taxon>Pseudomonadota</taxon>
        <taxon>Gammaproteobacteria</taxon>
        <taxon>Moraxellales</taxon>
        <taxon>Moraxellaceae</taxon>
        <taxon>Acinetobacter</taxon>
    </lineage>
</organism>
<sequence>MKKLVMLCGLSLIGIHATFAYTPQLVLLGQSNIGKYYLDNNSIKTISSTKKQVVIYEKFSRPVTFDRDEPYQSDIKYHVFDCRTAEVASYRGEYYKGLTSNTESIGQFNHARYINGDTGDVGFSYKALEFLSIDDLKRQGVDTIDITPYYLEAFKFVCK</sequence>
<gene>
    <name evidence="3" type="ORF">SAMN05421733_11615</name>
</gene>
<dbReference type="InterPro" id="IPR031939">
    <property type="entry name" value="Adhesin_E-like"/>
</dbReference>
<dbReference type="AlphaFoldDB" id="A0A1G6KD44"/>
<evidence type="ECO:0000259" key="2">
    <source>
        <dbReference type="Pfam" id="PF16747"/>
    </source>
</evidence>
<dbReference type="OrthoDB" id="7063023at2"/>
<evidence type="ECO:0000256" key="1">
    <source>
        <dbReference type="SAM" id="SignalP"/>
    </source>
</evidence>
<feature type="signal peptide" evidence="1">
    <location>
        <begin position="1"/>
        <end position="20"/>
    </location>
</feature>
<keyword evidence="4" id="KW-1185">Reference proteome</keyword>
<name>A0A1G6KD44_9GAMM</name>
<dbReference type="STRING" id="1219383.SAMN05421733_11615"/>